<gene>
    <name evidence="1" type="ORF">AVDCRST_MAG86-4176</name>
</gene>
<organism evidence="1">
    <name type="scientific">uncultured Truepera sp</name>
    <dbReference type="NCBI Taxonomy" id="543023"/>
    <lineage>
        <taxon>Bacteria</taxon>
        <taxon>Thermotogati</taxon>
        <taxon>Deinococcota</taxon>
        <taxon>Deinococci</taxon>
        <taxon>Trueperales</taxon>
        <taxon>Trueperaceae</taxon>
        <taxon>Truepera</taxon>
        <taxon>environmental samples</taxon>
    </lineage>
</organism>
<dbReference type="AlphaFoldDB" id="A0A6J4VYU6"/>
<sequence>MTQNRGEKHVRRSDEPELYEHLESEMFSGATEVEWEGRTYNAARDKDENGDEFFVLTPVG</sequence>
<proteinExistence type="predicted"/>
<dbReference type="EMBL" id="CADCWP010000365">
    <property type="protein sequence ID" value="CAA9588668.1"/>
    <property type="molecule type" value="Genomic_DNA"/>
</dbReference>
<name>A0A6J4VYU6_9DEIN</name>
<reference evidence="1" key="1">
    <citation type="submission" date="2020-02" db="EMBL/GenBank/DDBJ databases">
        <authorList>
            <person name="Meier V. D."/>
        </authorList>
    </citation>
    <scope>NUCLEOTIDE SEQUENCE</scope>
    <source>
        <strain evidence="1">AVDCRST_MAG86</strain>
    </source>
</reference>
<protein>
    <submittedName>
        <fullName evidence="1">Uncharacterized protein</fullName>
    </submittedName>
</protein>
<evidence type="ECO:0000313" key="1">
    <source>
        <dbReference type="EMBL" id="CAA9588668.1"/>
    </source>
</evidence>
<accession>A0A6J4VYU6</accession>